<dbReference type="CDD" id="cd22744">
    <property type="entry name" value="OTU"/>
    <property type="match status" value="1"/>
</dbReference>
<keyword evidence="2" id="KW-0233">DNA recombination</keyword>
<feature type="region of interest" description="Disordered" evidence="3">
    <location>
        <begin position="481"/>
        <end position="500"/>
    </location>
</feature>
<dbReference type="Gene3D" id="3.90.70.80">
    <property type="match status" value="1"/>
</dbReference>
<dbReference type="InterPro" id="IPR010998">
    <property type="entry name" value="Integrase_recombinase_N"/>
</dbReference>
<sequence length="1760" mass="193745">MGTSLGCFAFSSWVRPWRASRPARDPTYLKVGSLEKRVRFSLSQDSGSEAEREKAVVPESAAAQASLTTRHHRKRGRHPLVASQGSSPSAAKRAHPDNGPQAGVLPANAWARESLRLVRDHLSPTTQRLYDSHWRWWELFTRRRGVSALRTVDRFDPGEEELFLDYLVYLFVGQGLAAATAQARLGAIRSVHLQLGFPDPLKPLPRLLLALEGIRRRRGPVTKRRPVTPRMLARANSALPSDLWGRGLSCALQLGFFFLLRVSEIVGGTNPRLGLRAKDVALFHKGRQVHHPYFDQADEVQVVVRASKTDPEGETATRNLYRSGAEVCPVLSTARYLSLLWQQSGEPSPTAKFFPHLTRQDLQEVLQTIAASLGEEPQSYTPHSLRFGGASAMWAGGFDSYVLRTWGRWNSDAFLAYLWTSRKASANTAARMAAADMTPESEAPRGKEATGDSRRCVPCPTMPESAQSLVEESSVGVAGEVQVQPDGRAGGPRQATGPRKSITAVVPSEWTEPVRLAVLSGVLKALATGGDMPGNLVVVSSVEQYLELRDQFAAVACYAPLSVIIDDARRRQMPGVSEVRATVKRGPASPKPETLMLACIPDGAGGPKVKPVVRMDVAKYQPAAKVTVRVSAPSHYRQLFLDRWDTAQTVLTELAQWQDGPVSALLGGQWNWVTTKGTHHLVAHLRVPPSVADQLISRSGRNGILVTKAGVADKAPPQAMLWLKKEDHEDAECYFRRALATANTRNQSLKIRAGGGSDLGVPRLDTDGVPNTPIVIEAQTPRPWESEDVQRFLSDQGWQELTVLSRRKRNKFHVLWTVRGLPPTEETCGPWHYVDQGKPELQVYAAKTVFRGAKATEIFAVTAPSKRFKPEQTPAVQTGKGVEAEGDAHDARSVIKETRPAADDAEQSERDRSPRRKAPAAPAQNPQAEAEDEITQALRSGWVRMDQKGDGDCAFRCVAAARHFNATREALSEDISRREGGLIRGQAVGHIRTHEDTYLPYFAKDRDHDPADPDPSQRGIAQTFHEWLQQMATPNCWADGLTLQGIASKLGFALVIWAKTPEKTWKRVCLAQSFGRDRGSGRFAQMAKDQQPIVLLLEDSHYTWLRPEAPDTTVPRQWLRESVVPERLALAGGGDQAEDCALSSPATPSVHSLESGPDSPKPSVATASVYSLQYSQPATHVDCPKAAGAPSVLSQGGAAVPFGTGQEKIDQGGDRNTVRRRTNCYDNGFPVACKKVWAQIPVKAMIKVQHIIATQLGEKDEQAPDSLEDTLYWVVVQRINQDLSANCKPGTAFFDAPIPGADPGLLSKKAPAATQSAPLKADVLRAHDRLKESMSQIAANASSNAGKELKKNINSVNDLLMDFSDDLDEDGARLVKDLKSHEKKLKFNQLDPSAESAAMDDQCSKIHEEAPWVQSLQLCKGQAKGYMKELSKRSGCAPKSATAIADVLDQLVRATCAGDTSLTVACDLGVQVGGEVYYFIPVGFRGDLKQMCQAFNLTRKPGAEKDGNSELPWKEEPAYAKLPYFKLSMIRIDYMHTFHLGVARDLVGTALKIIATGKYWFSGNNINARLKQIVAAVKVFAKQTKQQISIKKLSKNSLGWSECPEFKGSAADSAVFLAWLATFLVERPPLAPYDGLAAVVWVANHICEFLYGSGCYLSDEAWEQVRVLAKVFFDGYTQLAICAHEHGQLMYKMRPKYHFLQHLLEGHGGRRNPAYDSCFMDEDFVRWCLKMFRKCSHKTASLNVLRRNLLTSKTNLQKHV</sequence>
<dbReference type="InterPro" id="IPR013762">
    <property type="entry name" value="Integrase-like_cat_sf"/>
</dbReference>
<feature type="compositionally biased region" description="Basic and acidic residues" evidence="3">
    <location>
        <begin position="882"/>
        <end position="912"/>
    </location>
</feature>
<dbReference type="Proteomes" id="UP000186817">
    <property type="component" value="Unassembled WGS sequence"/>
</dbReference>
<feature type="region of interest" description="Disordered" evidence="3">
    <location>
        <begin position="42"/>
        <end position="103"/>
    </location>
</feature>
<feature type="region of interest" description="Disordered" evidence="3">
    <location>
        <begin position="866"/>
        <end position="931"/>
    </location>
</feature>
<gene>
    <name evidence="5" type="primary">L96</name>
    <name evidence="5" type="ORF">AK812_SmicGene42959</name>
</gene>
<dbReference type="PANTHER" id="PTHR34605">
    <property type="entry name" value="PHAGE_INTEGRASE DOMAIN-CONTAINING PROTEIN"/>
    <property type="match status" value="1"/>
</dbReference>
<evidence type="ECO:0000256" key="2">
    <source>
        <dbReference type="ARBA" id="ARBA00023172"/>
    </source>
</evidence>
<keyword evidence="1" id="KW-0238">DNA-binding</keyword>
<organism evidence="5 6">
    <name type="scientific">Symbiodinium microadriaticum</name>
    <name type="common">Dinoflagellate</name>
    <name type="synonym">Zooxanthella microadriatica</name>
    <dbReference type="NCBI Taxonomy" id="2951"/>
    <lineage>
        <taxon>Eukaryota</taxon>
        <taxon>Sar</taxon>
        <taxon>Alveolata</taxon>
        <taxon>Dinophyceae</taxon>
        <taxon>Suessiales</taxon>
        <taxon>Symbiodiniaceae</taxon>
        <taxon>Symbiodinium</taxon>
    </lineage>
</organism>
<dbReference type="InterPro" id="IPR011010">
    <property type="entry name" value="DNA_brk_join_enz"/>
</dbReference>
<dbReference type="GO" id="GO:0006310">
    <property type="term" value="P:DNA recombination"/>
    <property type="evidence" value="ECO:0007669"/>
    <property type="project" value="UniProtKB-KW"/>
</dbReference>
<evidence type="ECO:0000259" key="4">
    <source>
        <dbReference type="PROSITE" id="PS50802"/>
    </source>
</evidence>
<dbReference type="GO" id="GO:0003677">
    <property type="term" value="F:DNA binding"/>
    <property type="evidence" value="ECO:0007669"/>
    <property type="project" value="UniProtKB-KW"/>
</dbReference>
<dbReference type="SUPFAM" id="SSF56349">
    <property type="entry name" value="DNA breaking-rejoining enzymes"/>
    <property type="match status" value="1"/>
</dbReference>
<evidence type="ECO:0000256" key="1">
    <source>
        <dbReference type="ARBA" id="ARBA00023125"/>
    </source>
</evidence>
<proteinExistence type="predicted"/>
<dbReference type="SUPFAM" id="SSF47823">
    <property type="entry name" value="lambda integrase-like, N-terminal domain"/>
    <property type="match status" value="1"/>
</dbReference>
<feature type="region of interest" description="Disordered" evidence="3">
    <location>
        <begin position="1135"/>
        <end position="1164"/>
    </location>
</feature>
<name>A0A1Q9C276_SYMMI</name>
<dbReference type="InterPro" id="IPR038765">
    <property type="entry name" value="Papain-like_cys_pep_sf"/>
</dbReference>
<feature type="compositionally biased region" description="Basic residues" evidence="3">
    <location>
        <begin position="69"/>
        <end position="78"/>
    </location>
</feature>
<reference evidence="5 6" key="1">
    <citation type="submission" date="2016-02" db="EMBL/GenBank/DDBJ databases">
        <title>Genome analysis of coral dinoflagellate symbionts highlights evolutionary adaptations to a symbiotic lifestyle.</title>
        <authorList>
            <person name="Aranda M."/>
            <person name="Li Y."/>
            <person name="Liew Y.J."/>
            <person name="Baumgarten S."/>
            <person name="Simakov O."/>
            <person name="Wilson M."/>
            <person name="Piel J."/>
            <person name="Ashoor H."/>
            <person name="Bougouffa S."/>
            <person name="Bajic V.B."/>
            <person name="Ryu T."/>
            <person name="Ravasi T."/>
            <person name="Bayer T."/>
            <person name="Micklem G."/>
            <person name="Kim H."/>
            <person name="Bhak J."/>
            <person name="Lajeunesse T.C."/>
            <person name="Voolstra C.R."/>
        </authorList>
    </citation>
    <scope>NUCLEOTIDE SEQUENCE [LARGE SCALE GENOMIC DNA]</scope>
    <source>
        <strain evidence="5 6">CCMP2467</strain>
    </source>
</reference>
<dbReference type="PROSITE" id="PS50802">
    <property type="entry name" value="OTU"/>
    <property type="match status" value="1"/>
</dbReference>
<evidence type="ECO:0000313" key="6">
    <source>
        <dbReference type="Proteomes" id="UP000186817"/>
    </source>
</evidence>
<comment type="caution">
    <text evidence="5">The sequence shown here is derived from an EMBL/GenBank/DDBJ whole genome shotgun (WGS) entry which is preliminary data.</text>
</comment>
<accession>A0A1Q9C276</accession>
<dbReference type="EMBL" id="LSRX01001862">
    <property type="protein sequence ID" value="OLP77021.1"/>
    <property type="molecule type" value="Genomic_DNA"/>
</dbReference>
<feature type="region of interest" description="Disordered" evidence="3">
    <location>
        <begin position="435"/>
        <end position="462"/>
    </location>
</feature>
<feature type="compositionally biased region" description="Basic and acidic residues" evidence="3">
    <location>
        <begin position="442"/>
        <end position="455"/>
    </location>
</feature>
<dbReference type="GO" id="GO:0015074">
    <property type="term" value="P:DNA integration"/>
    <property type="evidence" value="ECO:0007669"/>
    <property type="project" value="InterPro"/>
</dbReference>
<dbReference type="SUPFAM" id="SSF54001">
    <property type="entry name" value="Cysteine proteinases"/>
    <property type="match status" value="1"/>
</dbReference>
<dbReference type="InterPro" id="IPR052925">
    <property type="entry name" value="Phage_Integrase-like_Recomb"/>
</dbReference>
<dbReference type="InterPro" id="IPR003323">
    <property type="entry name" value="OTU_dom"/>
</dbReference>
<feature type="compositionally biased region" description="Low complexity" evidence="3">
    <location>
        <begin position="919"/>
        <end position="928"/>
    </location>
</feature>
<dbReference type="PANTHER" id="PTHR34605:SF3">
    <property type="entry name" value="P CELL-TYPE AGGLUTINATION PROTEIN MAP4-LIKE-RELATED"/>
    <property type="match status" value="1"/>
</dbReference>
<feature type="domain" description="OTU" evidence="4">
    <location>
        <begin position="942"/>
        <end position="1108"/>
    </location>
</feature>
<dbReference type="Gene3D" id="1.10.443.10">
    <property type="entry name" value="Intergrase catalytic core"/>
    <property type="match status" value="1"/>
</dbReference>
<dbReference type="OrthoDB" id="412901at2759"/>
<keyword evidence="6" id="KW-1185">Reference proteome</keyword>
<dbReference type="Gene3D" id="1.10.150.130">
    <property type="match status" value="1"/>
</dbReference>
<evidence type="ECO:0000256" key="3">
    <source>
        <dbReference type="SAM" id="MobiDB-lite"/>
    </source>
</evidence>
<protein>
    <submittedName>
        <fullName evidence="5">Putative ubiquitin thioesterase L96</fullName>
    </submittedName>
</protein>
<evidence type="ECO:0000313" key="5">
    <source>
        <dbReference type="EMBL" id="OLP77021.1"/>
    </source>
</evidence>